<dbReference type="SUPFAM" id="SSF53850">
    <property type="entry name" value="Periplasmic binding protein-like II"/>
    <property type="match status" value="1"/>
</dbReference>
<dbReference type="STRING" id="573024.SAMN05216208_1762"/>
<dbReference type="OrthoDB" id="9815444at2"/>
<keyword evidence="1 2" id="KW-0732">Signal</keyword>
<reference evidence="3 4" key="1">
    <citation type="submission" date="2017-01" db="EMBL/GenBank/DDBJ databases">
        <authorList>
            <person name="Mah S.A."/>
            <person name="Swanson W.J."/>
            <person name="Moy G.W."/>
            <person name="Vacquier V.D."/>
        </authorList>
    </citation>
    <scope>NUCLEOTIDE SEQUENCE [LARGE SCALE GENOMIC DNA]</scope>
    <source>
        <strain evidence="3 4">DSM 29590</strain>
    </source>
</reference>
<name>A0A1N7EMX1_9RHOB</name>
<keyword evidence="4" id="KW-1185">Reference proteome</keyword>
<feature type="signal peptide" evidence="2">
    <location>
        <begin position="1"/>
        <end position="25"/>
    </location>
</feature>
<dbReference type="PANTHER" id="PTHR30222">
    <property type="entry name" value="SPERMIDINE/PUTRESCINE-BINDING PERIPLASMIC PROTEIN"/>
    <property type="match status" value="1"/>
</dbReference>
<protein>
    <submittedName>
        <fullName evidence="3">Putative spermidine/putrescine transport system substrate-binding protein</fullName>
    </submittedName>
</protein>
<evidence type="ECO:0000256" key="1">
    <source>
        <dbReference type="ARBA" id="ARBA00022729"/>
    </source>
</evidence>
<accession>A0A1N7EMX1</accession>
<proteinExistence type="predicted"/>
<gene>
    <name evidence="3" type="ORF">SAMN05421666_0373</name>
</gene>
<dbReference type="RefSeq" id="WP_076530476.1">
    <property type="nucleotide sequence ID" value="NZ_FOAC01000001.1"/>
</dbReference>
<organism evidence="3 4">
    <name type="scientific">Roseovarius nanhaiticus</name>
    <dbReference type="NCBI Taxonomy" id="573024"/>
    <lineage>
        <taxon>Bacteria</taxon>
        <taxon>Pseudomonadati</taxon>
        <taxon>Pseudomonadota</taxon>
        <taxon>Alphaproteobacteria</taxon>
        <taxon>Rhodobacterales</taxon>
        <taxon>Roseobacteraceae</taxon>
        <taxon>Roseovarius</taxon>
    </lineage>
</organism>
<evidence type="ECO:0000313" key="3">
    <source>
        <dbReference type="EMBL" id="SIR89424.1"/>
    </source>
</evidence>
<dbReference type="AlphaFoldDB" id="A0A1N7EMX1"/>
<dbReference type="CDD" id="cd13589">
    <property type="entry name" value="PBP2_polyamine_RpCGA009"/>
    <property type="match status" value="1"/>
</dbReference>
<dbReference type="Proteomes" id="UP000186019">
    <property type="component" value="Unassembled WGS sequence"/>
</dbReference>
<dbReference type="PANTHER" id="PTHR30222:SF2">
    <property type="entry name" value="ABC TRANSPORTER SUBSTRATE-BINDING PROTEIN"/>
    <property type="match status" value="1"/>
</dbReference>
<dbReference type="EMBL" id="FTNV01000001">
    <property type="protein sequence ID" value="SIR89424.1"/>
    <property type="molecule type" value="Genomic_DNA"/>
</dbReference>
<sequence>MRNKIALTAAAGLMASTALAPMAMAQGKELTVASWGGSYQEAQSKALFEPYEANTGNTVKQETYGGMSDVRLQVSSGQVTLDVVVSGSGSAARAGAEGLLEPLDYDVIDVSNFPEEFYSEYCVGGDVFSVVPAFSTAKFGEDGPRGWADFWDTEKFPGTRAYRGTVSGALEPAMMALGVAPEDVYAELSSEEGIERALDKIRELKPNIAVFWTSGAQQAQLMKDGEVDMSSGWNGRFDNAAADGAEVSYFFDQGLLDYDCFAIPKGAPNKDLAMEFLAEISKPEYQDDLPKFITYGPTNSAAYETGEITDEVAASLPSAPENMAKQLPISLEWYAEWEQIAAEMYQEMLTE</sequence>
<dbReference type="Pfam" id="PF13416">
    <property type="entry name" value="SBP_bac_8"/>
    <property type="match status" value="1"/>
</dbReference>
<feature type="chain" id="PRO_5009941399" evidence="2">
    <location>
        <begin position="26"/>
        <end position="351"/>
    </location>
</feature>
<evidence type="ECO:0000313" key="4">
    <source>
        <dbReference type="Proteomes" id="UP000186019"/>
    </source>
</evidence>
<evidence type="ECO:0000256" key="2">
    <source>
        <dbReference type="SAM" id="SignalP"/>
    </source>
</evidence>
<dbReference type="Gene3D" id="3.40.190.10">
    <property type="entry name" value="Periplasmic binding protein-like II"/>
    <property type="match status" value="2"/>
</dbReference>
<dbReference type="InterPro" id="IPR006059">
    <property type="entry name" value="SBP"/>
</dbReference>